<protein>
    <submittedName>
        <fullName evidence="2">SGNH/GDSL hydrolase family protein</fullName>
    </submittedName>
</protein>
<dbReference type="Pfam" id="PF13472">
    <property type="entry name" value="Lipase_GDSL_2"/>
    <property type="match status" value="1"/>
</dbReference>
<evidence type="ECO:0000313" key="2">
    <source>
        <dbReference type="EMBL" id="PSW21514.1"/>
    </source>
</evidence>
<keyword evidence="2" id="KW-0378">Hydrolase</keyword>
<dbReference type="RefSeq" id="WP_036831561.1">
    <property type="nucleotide sequence ID" value="NZ_JGVO01001592.1"/>
</dbReference>
<dbReference type="OrthoDB" id="9804395at2"/>
<dbReference type="CDD" id="cd01836">
    <property type="entry name" value="FeeA_FeeB_like"/>
    <property type="match status" value="1"/>
</dbReference>
<gene>
    <name evidence="2" type="ORF">C9I98_06215</name>
</gene>
<dbReference type="InterPro" id="IPR051532">
    <property type="entry name" value="Ester_Hydrolysis_Enzymes"/>
</dbReference>
<evidence type="ECO:0000259" key="1">
    <source>
        <dbReference type="Pfam" id="PF13472"/>
    </source>
</evidence>
<dbReference type="PANTHER" id="PTHR30383">
    <property type="entry name" value="THIOESTERASE 1/PROTEASE 1/LYSOPHOSPHOLIPASE L1"/>
    <property type="match status" value="1"/>
</dbReference>
<dbReference type="InterPro" id="IPR013830">
    <property type="entry name" value="SGNH_hydro"/>
</dbReference>
<dbReference type="Proteomes" id="UP000241771">
    <property type="component" value="Unassembled WGS sequence"/>
</dbReference>
<keyword evidence="3" id="KW-1185">Reference proteome</keyword>
<dbReference type="EMBL" id="PYMA01000002">
    <property type="protein sequence ID" value="PSW21514.1"/>
    <property type="molecule type" value="Genomic_DNA"/>
</dbReference>
<dbReference type="GO" id="GO:0004622">
    <property type="term" value="F:phosphatidylcholine lysophospholipase activity"/>
    <property type="evidence" value="ECO:0007669"/>
    <property type="project" value="TreeGrafter"/>
</dbReference>
<feature type="domain" description="SGNH hydrolase-type esterase" evidence="1">
    <location>
        <begin position="54"/>
        <end position="224"/>
    </location>
</feature>
<reference evidence="2 3" key="1">
    <citation type="submission" date="2018-01" db="EMBL/GenBank/DDBJ databases">
        <title>Whole genome sequencing of Histamine producing bacteria.</title>
        <authorList>
            <person name="Butler K."/>
        </authorList>
    </citation>
    <scope>NUCLEOTIDE SEQUENCE [LARGE SCALE GENOMIC DNA]</scope>
    <source>
        <strain evidence="2 3">DSM 100436</strain>
    </source>
</reference>
<dbReference type="Gene3D" id="3.40.50.1110">
    <property type="entry name" value="SGNH hydrolase"/>
    <property type="match status" value="1"/>
</dbReference>
<accession>A0A2T3NZ14</accession>
<dbReference type="PANTHER" id="PTHR30383:SF5">
    <property type="entry name" value="SGNH HYDROLASE-TYPE ESTERASE DOMAIN-CONTAINING PROTEIN"/>
    <property type="match status" value="1"/>
</dbReference>
<comment type="caution">
    <text evidence="2">The sequence shown here is derived from an EMBL/GenBank/DDBJ whole genome shotgun (WGS) entry which is preliminary data.</text>
</comment>
<proteinExistence type="predicted"/>
<organism evidence="2 3">
    <name type="scientific">Photobacterium sanctipauli</name>
    <dbReference type="NCBI Taxonomy" id="1342794"/>
    <lineage>
        <taxon>Bacteria</taxon>
        <taxon>Pseudomonadati</taxon>
        <taxon>Pseudomonadota</taxon>
        <taxon>Gammaproteobacteria</taxon>
        <taxon>Vibrionales</taxon>
        <taxon>Vibrionaceae</taxon>
        <taxon>Photobacterium</taxon>
    </lineage>
</organism>
<dbReference type="InterPro" id="IPR036514">
    <property type="entry name" value="SGNH_hydro_sf"/>
</dbReference>
<dbReference type="AlphaFoldDB" id="A0A2T3NZ14"/>
<name>A0A2T3NZ14_9GAMM</name>
<dbReference type="SUPFAM" id="SSF52266">
    <property type="entry name" value="SGNH hydrolase"/>
    <property type="match status" value="1"/>
</dbReference>
<evidence type="ECO:0000313" key="3">
    <source>
        <dbReference type="Proteomes" id="UP000241771"/>
    </source>
</evidence>
<sequence length="240" mass="26969">MLHQLILILLAPVFLAQGTYVRKSIPCLKEADGPRKGKTEPRAPFAKKPLRILLLGDSAAAGVGAEHQSHALSGQLVNALKQHFYLEWQLIAKTGFTTQQVLQSVTAHPKQAFDIVVLSVGVNDVTKPTSANQWIKRQQTLTDTLRHHFDCQQIIFTKIPPMEKFPALPYPLRWYLGSKAKAFNRKLSTWASTQHDCELLDLNQALSIEHMATDGFHPGPEIYRFWGASVAQVIKSRWMP</sequence>